<sequence length="132" mass="15093">AFSTYLRSLKDSQKKGRVPGKIDHKIVCRRQGRMREYTSSDKSELSEDETGPDVKRLVTKRLAWEGPKLRELKDVLDLAHKRSLKPHVRNFRTERVVDERFSSRGPPPDAPKWTLKSGSSPVATSKPARGRQ</sequence>
<feature type="compositionally biased region" description="Basic and acidic residues" evidence="1">
    <location>
        <begin position="33"/>
        <end position="45"/>
    </location>
</feature>
<protein>
    <submittedName>
        <fullName evidence="2">Uncharacterized protein</fullName>
    </submittedName>
</protein>
<accession>A0A3M6V455</accession>
<dbReference type="AlphaFoldDB" id="A0A3M6V455"/>
<feature type="region of interest" description="Disordered" evidence="1">
    <location>
        <begin position="32"/>
        <end position="52"/>
    </location>
</feature>
<evidence type="ECO:0000256" key="1">
    <source>
        <dbReference type="SAM" id="MobiDB-lite"/>
    </source>
</evidence>
<proteinExistence type="predicted"/>
<organism evidence="2 3">
    <name type="scientific">Pocillopora damicornis</name>
    <name type="common">Cauliflower coral</name>
    <name type="synonym">Millepora damicornis</name>
    <dbReference type="NCBI Taxonomy" id="46731"/>
    <lineage>
        <taxon>Eukaryota</taxon>
        <taxon>Metazoa</taxon>
        <taxon>Cnidaria</taxon>
        <taxon>Anthozoa</taxon>
        <taxon>Hexacorallia</taxon>
        <taxon>Scleractinia</taxon>
        <taxon>Astrocoeniina</taxon>
        <taxon>Pocilloporidae</taxon>
        <taxon>Pocillopora</taxon>
    </lineage>
</organism>
<keyword evidence="3" id="KW-1185">Reference proteome</keyword>
<dbReference type="Proteomes" id="UP000275408">
    <property type="component" value="Unassembled WGS sequence"/>
</dbReference>
<reference evidence="2 3" key="1">
    <citation type="journal article" date="2018" name="Sci. Rep.">
        <title>Comparative analysis of the Pocillopora damicornis genome highlights role of immune system in coral evolution.</title>
        <authorList>
            <person name="Cunning R."/>
            <person name="Bay R.A."/>
            <person name="Gillette P."/>
            <person name="Baker A.C."/>
            <person name="Traylor-Knowles N."/>
        </authorList>
    </citation>
    <scope>NUCLEOTIDE SEQUENCE [LARGE SCALE GENOMIC DNA]</scope>
    <source>
        <strain evidence="2">RSMAS</strain>
        <tissue evidence="2">Whole animal</tissue>
    </source>
</reference>
<gene>
    <name evidence="2" type="ORF">pdam_00021132</name>
</gene>
<name>A0A3M6V455_POCDA</name>
<dbReference type="EMBL" id="RCHS01000131">
    <property type="protein sequence ID" value="RMX60657.1"/>
    <property type="molecule type" value="Genomic_DNA"/>
</dbReference>
<feature type="non-terminal residue" evidence="2">
    <location>
        <position position="1"/>
    </location>
</feature>
<feature type="region of interest" description="Disordered" evidence="1">
    <location>
        <begin position="95"/>
        <end position="132"/>
    </location>
</feature>
<evidence type="ECO:0000313" key="2">
    <source>
        <dbReference type="EMBL" id="RMX60657.1"/>
    </source>
</evidence>
<evidence type="ECO:0000313" key="3">
    <source>
        <dbReference type="Proteomes" id="UP000275408"/>
    </source>
</evidence>
<feature type="non-terminal residue" evidence="2">
    <location>
        <position position="132"/>
    </location>
</feature>
<comment type="caution">
    <text evidence="2">The sequence shown here is derived from an EMBL/GenBank/DDBJ whole genome shotgun (WGS) entry which is preliminary data.</text>
</comment>
<dbReference type="OrthoDB" id="5985174at2759"/>